<comment type="caution">
    <text evidence="7">The sequence shown here is derived from an EMBL/GenBank/DDBJ whole genome shotgun (WGS) entry which is preliminary data.</text>
</comment>
<keyword evidence="2 4" id="KW-0863">Zinc-finger</keyword>
<protein>
    <recommendedName>
        <fullName evidence="6">RING-type domain-containing protein</fullName>
    </recommendedName>
</protein>
<evidence type="ECO:0000256" key="1">
    <source>
        <dbReference type="ARBA" id="ARBA00022723"/>
    </source>
</evidence>
<evidence type="ECO:0000259" key="6">
    <source>
        <dbReference type="PROSITE" id="PS50089"/>
    </source>
</evidence>
<gene>
    <name evidence="7" type="ORF">CEUSTIGMA_g11151.t1</name>
</gene>
<dbReference type="Pfam" id="PF13920">
    <property type="entry name" value="zf-C3HC4_3"/>
    <property type="match status" value="1"/>
</dbReference>
<dbReference type="InterPro" id="IPR017907">
    <property type="entry name" value="Znf_RING_CS"/>
</dbReference>
<dbReference type="InterPro" id="IPR013083">
    <property type="entry name" value="Znf_RING/FYVE/PHD"/>
</dbReference>
<dbReference type="SUPFAM" id="SSF57850">
    <property type="entry name" value="RING/U-box"/>
    <property type="match status" value="1"/>
</dbReference>
<evidence type="ECO:0000256" key="3">
    <source>
        <dbReference type="ARBA" id="ARBA00022833"/>
    </source>
</evidence>
<reference evidence="7 8" key="1">
    <citation type="submission" date="2017-08" db="EMBL/GenBank/DDBJ databases">
        <title>Acidophilic green algal genome provides insights into adaptation to an acidic environment.</title>
        <authorList>
            <person name="Hirooka S."/>
            <person name="Hirose Y."/>
            <person name="Kanesaki Y."/>
            <person name="Higuchi S."/>
            <person name="Fujiwara T."/>
            <person name="Onuma R."/>
            <person name="Era A."/>
            <person name="Ohbayashi R."/>
            <person name="Uzuka A."/>
            <person name="Nozaki H."/>
            <person name="Yoshikawa H."/>
            <person name="Miyagishima S.Y."/>
        </authorList>
    </citation>
    <scope>NUCLEOTIDE SEQUENCE [LARGE SCALE GENOMIC DNA]</scope>
    <source>
        <strain evidence="7 8">NIES-2499</strain>
    </source>
</reference>
<feature type="domain" description="RING-type" evidence="6">
    <location>
        <begin position="91"/>
        <end position="133"/>
    </location>
</feature>
<organism evidence="7 8">
    <name type="scientific">Chlamydomonas eustigma</name>
    <dbReference type="NCBI Taxonomy" id="1157962"/>
    <lineage>
        <taxon>Eukaryota</taxon>
        <taxon>Viridiplantae</taxon>
        <taxon>Chlorophyta</taxon>
        <taxon>core chlorophytes</taxon>
        <taxon>Chlorophyceae</taxon>
        <taxon>CS clade</taxon>
        <taxon>Chlamydomonadales</taxon>
        <taxon>Chlamydomonadaceae</taxon>
        <taxon>Chlamydomonas</taxon>
    </lineage>
</organism>
<dbReference type="EMBL" id="BEGY01000106">
    <property type="protein sequence ID" value="GAX83726.1"/>
    <property type="molecule type" value="Genomic_DNA"/>
</dbReference>
<keyword evidence="8" id="KW-1185">Reference proteome</keyword>
<evidence type="ECO:0000313" key="7">
    <source>
        <dbReference type="EMBL" id="GAX83726.1"/>
    </source>
</evidence>
<evidence type="ECO:0000313" key="8">
    <source>
        <dbReference type="Proteomes" id="UP000232323"/>
    </source>
</evidence>
<accession>A0A250XL21</accession>
<dbReference type="AlphaFoldDB" id="A0A250XL21"/>
<proteinExistence type="predicted"/>
<evidence type="ECO:0000256" key="5">
    <source>
        <dbReference type="SAM" id="MobiDB-lite"/>
    </source>
</evidence>
<dbReference type="Proteomes" id="UP000232323">
    <property type="component" value="Unassembled WGS sequence"/>
</dbReference>
<feature type="region of interest" description="Disordered" evidence="5">
    <location>
        <begin position="54"/>
        <end position="76"/>
    </location>
</feature>
<dbReference type="PROSITE" id="PS50089">
    <property type="entry name" value="ZF_RING_2"/>
    <property type="match status" value="1"/>
</dbReference>
<dbReference type="Gene3D" id="3.30.40.10">
    <property type="entry name" value="Zinc/RING finger domain, C3HC4 (zinc finger)"/>
    <property type="match status" value="1"/>
</dbReference>
<dbReference type="OrthoDB" id="513758at2759"/>
<evidence type="ECO:0000256" key="4">
    <source>
        <dbReference type="PROSITE-ProRule" id="PRU00175"/>
    </source>
</evidence>
<dbReference type="PROSITE" id="PS00518">
    <property type="entry name" value="ZF_RING_1"/>
    <property type="match status" value="1"/>
</dbReference>
<evidence type="ECO:0000256" key="2">
    <source>
        <dbReference type="ARBA" id="ARBA00022771"/>
    </source>
</evidence>
<dbReference type="InterPro" id="IPR001841">
    <property type="entry name" value="Znf_RING"/>
</dbReference>
<keyword evidence="1" id="KW-0479">Metal-binding</keyword>
<keyword evidence="3" id="KW-0862">Zinc</keyword>
<name>A0A250XL21_9CHLO</name>
<dbReference type="SMART" id="SM00184">
    <property type="entry name" value="RING"/>
    <property type="match status" value="1"/>
</dbReference>
<dbReference type="GO" id="GO:0008270">
    <property type="term" value="F:zinc ion binding"/>
    <property type="evidence" value="ECO:0007669"/>
    <property type="project" value="UniProtKB-KW"/>
</dbReference>
<sequence>MPRSEGAGLLRSCDAESTVSHTLLKVEERPCGASHSGSVAKLIVTGMMDAQGGILSNHDQLEGGSPSRSSMVQGSRLDAEPSIKGSELEACGVCMEGEVFATLKICGHSMCTDCAMEIVRRHAKQLIPCPFCRSWIQGFEATPSHIN</sequence>